<feature type="domain" description="BTB" evidence="2">
    <location>
        <begin position="92"/>
        <end position="166"/>
    </location>
</feature>
<feature type="region of interest" description="Disordered" evidence="1">
    <location>
        <begin position="1"/>
        <end position="66"/>
    </location>
</feature>
<dbReference type="EMBL" id="MNAD01001120">
    <property type="protein sequence ID" value="OJT07796.1"/>
    <property type="molecule type" value="Genomic_DNA"/>
</dbReference>
<evidence type="ECO:0000256" key="1">
    <source>
        <dbReference type="SAM" id="MobiDB-lite"/>
    </source>
</evidence>
<comment type="caution">
    <text evidence="3">The sequence shown here is derived from an EMBL/GenBank/DDBJ whole genome shotgun (WGS) entry which is preliminary data.</text>
</comment>
<proteinExistence type="predicted"/>
<organism evidence="3 4">
    <name type="scientific">Trametes pubescens</name>
    <name type="common">White-rot fungus</name>
    <dbReference type="NCBI Taxonomy" id="154538"/>
    <lineage>
        <taxon>Eukaryota</taxon>
        <taxon>Fungi</taxon>
        <taxon>Dikarya</taxon>
        <taxon>Basidiomycota</taxon>
        <taxon>Agaricomycotina</taxon>
        <taxon>Agaricomycetes</taxon>
        <taxon>Polyporales</taxon>
        <taxon>Polyporaceae</taxon>
        <taxon>Trametes</taxon>
    </lineage>
</organism>
<protein>
    <recommendedName>
        <fullName evidence="2">BTB domain-containing protein</fullName>
    </recommendedName>
</protein>
<dbReference type="PROSITE" id="PS50097">
    <property type="entry name" value="BTB"/>
    <property type="match status" value="1"/>
</dbReference>
<feature type="compositionally biased region" description="Low complexity" evidence="1">
    <location>
        <begin position="1"/>
        <end position="16"/>
    </location>
</feature>
<gene>
    <name evidence="3" type="ORF">TRAPUB_1311</name>
</gene>
<name>A0A1M2VJQ5_TRAPU</name>
<dbReference type="InterPro" id="IPR000210">
    <property type="entry name" value="BTB/POZ_dom"/>
</dbReference>
<dbReference type="Proteomes" id="UP000184267">
    <property type="component" value="Unassembled WGS sequence"/>
</dbReference>
<keyword evidence="4" id="KW-1185">Reference proteome</keyword>
<evidence type="ECO:0000259" key="2">
    <source>
        <dbReference type="PROSITE" id="PS50097"/>
    </source>
</evidence>
<evidence type="ECO:0000313" key="4">
    <source>
        <dbReference type="Proteomes" id="UP000184267"/>
    </source>
</evidence>
<accession>A0A1M2VJQ5</accession>
<dbReference type="OMA" id="YESGMRD"/>
<evidence type="ECO:0000313" key="3">
    <source>
        <dbReference type="EMBL" id="OJT07796.1"/>
    </source>
</evidence>
<reference evidence="3 4" key="1">
    <citation type="submission" date="2016-10" db="EMBL/GenBank/DDBJ databases">
        <title>Genome sequence of the basidiomycete white-rot fungus Trametes pubescens.</title>
        <authorList>
            <person name="Makela M.R."/>
            <person name="Granchi Z."/>
            <person name="Peng M."/>
            <person name="De Vries R.P."/>
            <person name="Grigoriev I."/>
            <person name="Riley R."/>
            <person name="Hilden K."/>
        </authorList>
    </citation>
    <scope>NUCLEOTIDE SEQUENCE [LARGE SCALE GENOMIC DNA]</scope>
    <source>
        <strain evidence="3 4">FBCC735</strain>
    </source>
</reference>
<sequence length="381" mass="42978">MSPAGSKQSDSSSDGSDSSDSELDDTHDQVTNASPTAQSMRHKRKASGSHLDDISQPKKVKAEQEETEDTVAHLNLDGMPVVIHDDLWYSDGNVILLVEGSAFKLYKARLARYSSVVDVLFKEDSKQIAEYETLPCYRLPDIASAEFIVFLEVLETPFKYQNMLPQQDAAVSILKVSRLLDCSMARDLALSLLRKLWPDAKPLLAVPSKCKYSDALAVLKVSRDSAVPSLRKRAFYELLRSAAFWKAVADDRGALGLEDADVLALFGARDELQQQWSTMVFSPPCPRNNSCPTRFAQGNRCNHPFTKPHLRKAFWRSDMIENGDYESGMRDPIGWLGVMMNKQDTLTGQGWCETCIQERRTAWMDARTNWWAMLDNWFHLV</sequence>
<dbReference type="OrthoDB" id="2758621at2759"/>
<dbReference type="AlphaFoldDB" id="A0A1M2VJQ5"/>
<feature type="compositionally biased region" description="Polar residues" evidence="1">
    <location>
        <begin position="29"/>
        <end position="39"/>
    </location>
</feature>
<feature type="compositionally biased region" description="Basic and acidic residues" evidence="1">
    <location>
        <begin position="50"/>
        <end position="64"/>
    </location>
</feature>